<comment type="caution">
    <text evidence="2">The sequence shown here is derived from an EMBL/GenBank/DDBJ whole genome shotgun (WGS) entry which is preliminary data.</text>
</comment>
<evidence type="ECO:0000256" key="1">
    <source>
        <dbReference type="SAM" id="SignalP"/>
    </source>
</evidence>
<feature type="chain" id="PRO_5030049209" evidence="1">
    <location>
        <begin position="20"/>
        <end position="163"/>
    </location>
</feature>
<gene>
    <name evidence="2" type="ORF">CWM85_25240</name>
</gene>
<dbReference type="RefSeq" id="WP_025105894.1">
    <property type="nucleotide sequence ID" value="NZ_JABJXH010000024.1"/>
</dbReference>
<feature type="signal peptide" evidence="1">
    <location>
        <begin position="1"/>
        <end position="19"/>
    </location>
</feature>
<accession>A0A2J4YRP9</accession>
<evidence type="ECO:0000313" key="2">
    <source>
        <dbReference type="EMBL" id="PLM53469.1"/>
    </source>
</evidence>
<keyword evidence="1" id="KW-0732">Signal</keyword>
<dbReference type="EMBL" id="PIET01001000">
    <property type="protein sequence ID" value="PLM53469.1"/>
    <property type="molecule type" value="Genomic_DNA"/>
</dbReference>
<name>A0A2J4YRP9_9ENTR</name>
<evidence type="ECO:0000313" key="3">
    <source>
        <dbReference type="Proteomes" id="UP000234661"/>
    </source>
</evidence>
<dbReference type="AlphaFoldDB" id="A0A2J4YRP9"/>
<proteinExistence type="predicted"/>
<organism evidence="2 3">
    <name type="scientific">Klebsiella michiganensis</name>
    <dbReference type="NCBI Taxonomy" id="1134687"/>
    <lineage>
        <taxon>Bacteria</taxon>
        <taxon>Pseudomonadati</taxon>
        <taxon>Pseudomonadota</taxon>
        <taxon>Gammaproteobacteria</taxon>
        <taxon>Enterobacterales</taxon>
        <taxon>Enterobacteriaceae</taxon>
        <taxon>Klebsiella/Raoultella group</taxon>
        <taxon>Klebsiella</taxon>
    </lineage>
</organism>
<protein>
    <submittedName>
        <fullName evidence="2">Uncharacterized protein</fullName>
    </submittedName>
</protein>
<reference evidence="2 3" key="2">
    <citation type="submission" date="2018-01" db="EMBL/GenBank/DDBJ databases">
        <title>Genomic study of Klebsiella pneumoniae.</title>
        <authorList>
            <person name="Yang Y."/>
            <person name="Bicalho R."/>
        </authorList>
    </citation>
    <scope>NUCLEOTIDE SEQUENCE [LARGE SCALE GENOMIC DNA]</scope>
    <source>
        <strain evidence="2 3">A2</strain>
    </source>
</reference>
<sequence length="163" mass="18725">MCGFILGLSLLISSFYALAKANIAQGPFKIHFLILLLFFSFLPKIAISDNGVDHKLWVHEKVSAVDVFGKRDLDTIKKLDEIYSKVTFTFSGKTLTIKMIFLKITMCVQLTMLKLKKTPISYYLFEKTVALYEWLFKYEDVSLPKYIYLLIALLPGDECPLHL</sequence>
<reference evidence="2 3" key="1">
    <citation type="submission" date="2017-11" db="EMBL/GenBank/DDBJ databases">
        <authorList>
            <person name="Han C.G."/>
        </authorList>
    </citation>
    <scope>NUCLEOTIDE SEQUENCE [LARGE SCALE GENOMIC DNA]</scope>
    <source>
        <strain evidence="2 3">A2</strain>
    </source>
</reference>
<dbReference type="Proteomes" id="UP000234661">
    <property type="component" value="Unassembled WGS sequence"/>
</dbReference>